<dbReference type="Proteomes" id="UP001596504">
    <property type="component" value="Unassembled WGS sequence"/>
</dbReference>
<gene>
    <name evidence="2" type="ORF">ACFQRI_14270</name>
</gene>
<comment type="caution">
    <text evidence="2">The sequence shown here is derived from an EMBL/GenBank/DDBJ whole genome shotgun (WGS) entry which is preliminary data.</text>
</comment>
<accession>A0ABW2LLY8</accession>
<reference evidence="3" key="1">
    <citation type="journal article" date="2019" name="Int. J. Syst. Evol. Microbiol.">
        <title>The Global Catalogue of Microorganisms (GCM) 10K type strain sequencing project: providing services to taxonomists for standard genome sequencing and annotation.</title>
        <authorList>
            <consortium name="The Broad Institute Genomics Platform"/>
            <consortium name="The Broad Institute Genome Sequencing Center for Infectious Disease"/>
            <person name="Wu L."/>
            <person name="Ma J."/>
        </authorList>
    </citation>
    <scope>NUCLEOTIDE SEQUENCE [LARGE SCALE GENOMIC DNA]</scope>
    <source>
        <strain evidence="3">WLHS5</strain>
    </source>
</reference>
<dbReference type="EMBL" id="JBHTCJ010000006">
    <property type="protein sequence ID" value="MFC7342566.1"/>
    <property type="molecule type" value="Genomic_DNA"/>
</dbReference>
<keyword evidence="3" id="KW-1185">Reference proteome</keyword>
<feature type="compositionally biased region" description="Basic and acidic residues" evidence="1">
    <location>
        <begin position="66"/>
        <end position="77"/>
    </location>
</feature>
<proteinExistence type="predicted"/>
<protein>
    <submittedName>
        <fullName evidence="2">Uncharacterized protein</fullName>
    </submittedName>
</protein>
<evidence type="ECO:0000313" key="2">
    <source>
        <dbReference type="EMBL" id="MFC7342566.1"/>
    </source>
</evidence>
<evidence type="ECO:0000256" key="1">
    <source>
        <dbReference type="SAM" id="MobiDB-lite"/>
    </source>
</evidence>
<sequence length="98" mass="10940">MTMTVQLTRPTTRLDRLVEQLQEMIGFFAAQPQPSHDAPDEHPRAENARTSDRLPPTSEFPGDPVDTSHHDPNRAPADEAGGLPASRESGRDRDEQQR</sequence>
<feature type="region of interest" description="Disordered" evidence="1">
    <location>
        <begin position="26"/>
        <end position="98"/>
    </location>
</feature>
<organism evidence="2 3">
    <name type="scientific">Saccharopolyspora griseoalba</name>
    <dbReference type="NCBI Taxonomy" id="1431848"/>
    <lineage>
        <taxon>Bacteria</taxon>
        <taxon>Bacillati</taxon>
        <taxon>Actinomycetota</taxon>
        <taxon>Actinomycetes</taxon>
        <taxon>Pseudonocardiales</taxon>
        <taxon>Pseudonocardiaceae</taxon>
        <taxon>Saccharopolyspora</taxon>
    </lineage>
</organism>
<feature type="compositionally biased region" description="Basic and acidic residues" evidence="1">
    <location>
        <begin position="37"/>
        <end position="52"/>
    </location>
</feature>
<evidence type="ECO:0000313" key="3">
    <source>
        <dbReference type="Proteomes" id="UP001596504"/>
    </source>
</evidence>
<dbReference type="RefSeq" id="WP_380668568.1">
    <property type="nucleotide sequence ID" value="NZ_JBHTCJ010000006.1"/>
</dbReference>
<name>A0ABW2LLY8_9PSEU</name>
<feature type="compositionally biased region" description="Basic and acidic residues" evidence="1">
    <location>
        <begin position="88"/>
        <end position="98"/>
    </location>
</feature>